<proteinExistence type="predicted"/>
<dbReference type="InterPro" id="IPR044929">
    <property type="entry name" value="DNA/RNA_non-sp_Endonuclease_sf"/>
</dbReference>
<feature type="chain" id="PRO_5045208648" evidence="1">
    <location>
        <begin position="22"/>
        <end position="262"/>
    </location>
</feature>
<name>A0ABT1SY20_9SPHI</name>
<feature type="domain" description="DNA/RNA non-specific endonuclease/pyrophosphatase/phosphodiesterase" evidence="2">
    <location>
        <begin position="50"/>
        <end position="234"/>
    </location>
</feature>
<accession>A0ABT1SY20</accession>
<dbReference type="Gene3D" id="3.40.570.10">
    <property type="entry name" value="Extracellular Endonuclease, subunit A"/>
    <property type="match status" value="1"/>
</dbReference>
<keyword evidence="3" id="KW-0378">Hydrolase</keyword>
<dbReference type="RefSeq" id="WP_256537457.1">
    <property type="nucleotide sequence ID" value="NZ_JANHOH010000001.1"/>
</dbReference>
<keyword evidence="4" id="KW-1185">Reference proteome</keyword>
<protein>
    <submittedName>
        <fullName evidence="3">DNA/RNA non-specific endonuclease</fullName>
    </submittedName>
</protein>
<dbReference type="InterPro" id="IPR001604">
    <property type="entry name" value="Endo_G_ENPP1-like_dom"/>
</dbReference>
<gene>
    <name evidence="3" type="ORF">NPE20_04755</name>
</gene>
<dbReference type="SUPFAM" id="SSF54060">
    <property type="entry name" value="His-Me finger endonucleases"/>
    <property type="match status" value="1"/>
</dbReference>
<organism evidence="3 4">
    <name type="scientific">Mucilaginibacter aquariorum</name>
    <dbReference type="NCBI Taxonomy" id="2967225"/>
    <lineage>
        <taxon>Bacteria</taxon>
        <taxon>Pseudomonadati</taxon>
        <taxon>Bacteroidota</taxon>
        <taxon>Sphingobacteriia</taxon>
        <taxon>Sphingobacteriales</taxon>
        <taxon>Sphingobacteriaceae</taxon>
        <taxon>Mucilaginibacter</taxon>
    </lineage>
</organism>
<sequence>MPKPLIITLIIFCFFTRSVSAQQINAAYVKALYKQYPTQKSDLCAGCKLWINPYYRSIADTAAHKPLLTYYVYTKAHRLEQEALDLPRKGIYASWHAAYGQPDETKLYRYANGNSADMIAKGHCQAWILMAWSADAAILSNTYTFNAAMEYQGQNIGTELATEEFCRKLTGFKGAALTDSVKIWCGTFGHKQTYTLDKLTAMVPSYYYKIIQYRDHNAGAEIVLCYWMPNDPGERRSLLPQRLISYPDLVAKLGFDPKAIFN</sequence>
<evidence type="ECO:0000259" key="2">
    <source>
        <dbReference type="Pfam" id="PF01223"/>
    </source>
</evidence>
<dbReference type="EMBL" id="JANHOH010000001">
    <property type="protein sequence ID" value="MCQ6957250.1"/>
    <property type="molecule type" value="Genomic_DNA"/>
</dbReference>
<dbReference type="Proteomes" id="UP001204376">
    <property type="component" value="Unassembled WGS sequence"/>
</dbReference>
<feature type="signal peptide" evidence="1">
    <location>
        <begin position="1"/>
        <end position="21"/>
    </location>
</feature>
<dbReference type="InterPro" id="IPR044925">
    <property type="entry name" value="His-Me_finger_sf"/>
</dbReference>
<evidence type="ECO:0000256" key="1">
    <source>
        <dbReference type="SAM" id="SignalP"/>
    </source>
</evidence>
<evidence type="ECO:0000313" key="3">
    <source>
        <dbReference type="EMBL" id="MCQ6957250.1"/>
    </source>
</evidence>
<evidence type="ECO:0000313" key="4">
    <source>
        <dbReference type="Proteomes" id="UP001204376"/>
    </source>
</evidence>
<comment type="caution">
    <text evidence="3">The sequence shown here is derived from an EMBL/GenBank/DDBJ whole genome shotgun (WGS) entry which is preliminary data.</text>
</comment>
<keyword evidence="3" id="KW-0540">Nuclease</keyword>
<reference evidence="3 4" key="1">
    <citation type="submission" date="2022-07" db="EMBL/GenBank/DDBJ databases">
        <title>Mucilaginibacter sp. JC4.</title>
        <authorList>
            <person name="Le V."/>
            <person name="Ko S.-R."/>
            <person name="Ahn C.-Y."/>
            <person name="Oh H.-M."/>
        </authorList>
    </citation>
    <scope>NUCLEOTIDE SEQUENCE [LARGE SCALE GENOMIC DNA]</scope>
    <source>
        <strain evidence="3 4">JC4</strain>
    </source>
</reference>
<keyword evidence="3" id="KW-0255">Endonuclease</keyword>
<dbReference type="GO" id="GO:0004519">
    <property type="term" value="F:endonuclease activity"/>
    <property type="evidence" value="ECO:0007669"/>
    <property type="project" value="UniProtKB-KW"/>
</dbReference>
<keyword evidence="1" id="KW-0732">Signal</keyword>
<dbReference type="Pfam" id="PF01223">
    <property type="entry name" value="Endonuclease_NS"/>
    <property type="match status" value="1"/>
</dbReference>